<evidence type="ECO:0000313" key="1">
    <source>
        <dbReference type="EMBL" id="KAL3288032.1"/>
    </source>
</evidence>
<dbReference type="PANTHER" id="PTHR47148">
    <property type="entry name" value="CYTOCHROME C OXIDASE ASSEMBLY FACTOR 1 HOMOLOG"/>
    <property type="match status" value="1"/>
</dbReference>
<sequence length="140" mass="16196">MKTMTLVKIGAIGGILTCSMGMALQYKLSNNVKQTEFYKESMNLVRHNKAAIHFLGEPIKDATIEMVNSNVNYLTDTEGKYEVKLKGSKQKGKLYIYIKKEKNEGIQNFKLDHVELELKNQPDKRLLIRNEKHNDEYPQF</sequence>
<reference evidence="1 2" key="1">
    <citation type="journal article" date="2021" name="BMC Biol.">
        <title>Horizontally acquired antibacterial genes associated with adaptive radiation of ladybird beetles.</title>
        <authorList>
            <person name="Li H.S."/>
            <person name="Tang X.F."/>
            <person name="Huang Y.H."/>
            <person name="Xu Z.Y."/>
            <person name="Chen M.L."/>
            <person name="Du X.Y."/>
            <person name="Qiu B.Y."/>
            <person name="Chen P.T."/>
            <person name="Zhang W."/>
            <person name="Slipinski A."/>
            <person name="Escalona H.E."/>
            <person name="Waterhouse R.M."/>
            <person name="Zwick A."/>
            <person name="Pang H."/>
        </authorList>
    </citation>
    <scope>NUCLEOTIDE SEQUENCE [LARGE SCALE GENOMIC DNA]</scope>
    <source>
        <strain evidence="1">SYSU2018</strain>
    </source>
</reference>
<dbReference type="PANTHER" id="PTHR47148:SF1">
    <property type="entry name" value="CYTOCHROME C OXIDASE ASSEMBLY FACTOR 1 HOMOLOG"/>
    <property type="match status" value="1"/>
</dbReference>
<dbReference type="Pfam" id="PF08695">
    <property type="entry name" value="Coa1"/>
    <property type="match status" value="1"/>
</dbReference>
<dbReference type="AlphaFoldDB" id="A0ABD2PB77"/>
<evidence type="ECO:0000313" key="2">
    <source>
        <dbReference type="Proteomes" id="UP001516400"/>
    </source>
</evidence>
<dbReference type="EMBL" id="JABFTP020000185">
    <property type="protein sequence ID" value="KAL3288032.1"/>
    <property type="molecule type" value="Genomic_DNA"/>
</dbReference>
<name>A0ABD2PB77_9CUCU</name>
<dbReference type="Proteomes" id="UP001516400">
    <property type="component" value="Unassembled WGS sequence"/>
</dbReference>
<comment type="caution">
    <text evidence="1">The sequence shown here is derived from an EMBL/GenBank/DDBJ whole genome shotgun (WGS) entry which is preliminary data.</text>
</comment>
<organism evidence="1 2">
    <name type="scientific">Cryptolaemus montrouzieri</name>
    <dbReference type="NCBI Taxonomy" id="559131"/>
    <lineage>
        <taxon>Eukaryota</taxon>
        <taxon>Metazoa</taxon>
        <taxon>Ecdysozoa</taxon>
        <taxon>Arthropoda</taxon>
        <taxon>Hexapoda</taxon>
        <taxon>Insecta</taxon>
        <taxon>Pterygota</taxon>
        <taxon>Neoptera</taxon>
        <taxon>Endopterygota</taxon>
        <taxon>Coleoptera</taxon>
        <taxon>Polyphaga</taxon>
        <taxon>Cucujiformia</taxon>
        <taxon>Coccinelloidea</taxon>
        <taxon>Coccinellidae</taxon>
        <taxon>Scymninae</taxon>
        <taxon>Scymnini</taxon>
        <taxon>Cryptolaemus</taxon>
    </lineage>
</organism>
<gene>
    <name evidence="1" type="ORF">HHI36_002484</name>
</gene>
<dbReference type="InterPro" id="IPR014807">
    <property type="entry name" value="Coa1"/>
</dbReference>
<protein>
    <submittedName>
        <fullName evidence="1">Uncharacterized protein</fullName>
    </submittedName>
</protein>
<keyword evidence="2" id="KW-1185">Reference proteome</keyword>
<accession>A0ABD2PB77</accession>
<proteinExistence type="predicted"/>